<sequence length="64" mass="7507">MYFPCMYFPYDWMAFACFEVTGYFLGFVSLAYEIVTEFPVVIFLAFLLVLAVIELRKLKEKTNG</sequence>
<feature type="transmembrane region" description="Helical" evidence="1">
    <location>
        <begin position="12"/>
        <end position="32"/>
    </location>
</feature>
<dbReference type="RefSeq" id="WP_147285441.1">
    <property type="nucleotide sequence ID" value="NZ_UGUU01000002.1"/>
</dbReference>
<feature type="transmembrane region" description="Helical" evidence="1">
    <location>
        <begin position="38"/>
        <end position="55"/>
    </location>
</feature>
<proteinExistence type="predicted"/>
<accession>A0A379PRW5</accession>
<dbReference type="AlphaFoldDB" id="A0A379PRW5"/>
<evidence type="ECO:0000313" key="2">
    <source>
        <dbReference type="EMBL" id="SUE95892.1"/>
    </source>
</evidence>
<dbReference type="Proteomes" id="UP000254260">
    <property type="component" value="Unassembled WGS sequence"/>
</dbReference>
<protein>
    <submittedName>
        <fullName evidence="2">Uncharacterized protein</fullName>
    </submittedName>
</protein>
<evidence type="ECO:0000256" key="1">
    <source>
        <dbReference type="SAM" id="Phobius"/>
    </source>
</evidence>
<gene>
    <name evidence="2" type="ORF">NCTC10899_05133</name>
</gene>
<keyword evidence="1" id="KW-0812">Transmembrane</keyword>
<evidence type="ECO:0000313" key="3">
    <source>
        <dbReference type="Proteomes" id="UP000254260"/>
    </source>
</evidence>
<dbReference type="EMBL" id="UGUU01000002">
    <property type="protein sequence ID" value="SUE95892.1"/>
    <property type="molecule type" value="Genomic_DNA"/>
</dbReference>
<reference evidence="2 3" key="1">
    <citation type="submission" date="2018-06" db="EMBL/GenBank/DDBJ databases">
        <authorList>
            <consortium name="Pathogen Informatics"/>
            <person name="Doyle S."/>
        </authorList>
    </citation>
    <scope>NUCLEOTIDE SEQUENCE [LARGE SCALE GENOMIC DNA]</scope>
    <source>
        <strain evidence="2 3">NCTC10899</strain>
    </source>
</reference>
<organism evidence="2 3">
    <name type="scientific">Ectopseudomonas mendocina</name>
    <name type="common">Pseudomonas mendocina</name>
    <dbReference type="NCBI Taxonomy" id="300"/>
    <lineage>
        <taxon>Bacteria</taxon>
        <taxon>Pseudomonadati</taxon>
        <taxon>Pseudomonadota</taxon>
        <taxon>Gammaproteobacteria</taxon>
        <taxon>Pseudomonadales</taxon>
        <taxon>Pseudomonadaceae</taxon>
        <taxon>Ectopseudomonas</taxon>
    </lineage>
</organism>
<keyword evidence="1" id="KW-1133">Transmembrane helix</keyword>
<name>A0A379PRW5_ECTME</name>
<keyword evidence="1" id="KW-0472">Membrane</keyword>